<accession>A0ABP8V7G7</accession>
<dbReference type="PANTHER" id="PTHR43701">
    <property type="entry name" value="MEMBRANE TRANSPORTER PROTEIN MJ0441-RELATED"/>
    <property type="match status" value="1"/>
</dbReference>
<evidence type="ECO:0000313" key="7">
    <source>
        <dbReference type="EMBL" id="GAA4651499.1"/>
    </source>
</evidence>
<dbReference type="Pfam" id="PF01925">
    <property type="entry name" value="TauE"/>
    <property type="match status" value="1"/>
</dbReference>
<reference evidence="8" key="1">
    <citation type="journal article" date="2019" name="Int. J. Syst. Evol. Microbiol.">
        <title>The Global Catalogue of Microorganisms (GCM) 10K type strain sequencing project: providing services to taxonomists for standard genome sequencing and annotation.</title>
        <authorList>
            <consortium name="The Broad Institute Genomics Platform"/>
            <consortium name="The Broad Institute Genome Sequencing Center for Infectious Disease"/>
            <person name="Wu L."/>
            <person name="Ma J."/>
        </authorList>
    </citation>
    <scope>NUCLEOTIDE SEQUENCE [LARGE SCALE GENOMIC DNA]</scope>
    <source>
        <strain evidence="8">JCM 17805</strain>
    </source>
</reference>
<evidence type="ECO:0000256" key="3">
    <source>
        <dbReference type="ARBA" id="ARBA00022692"/>
    </source>
</evidence>
<keyword evidence="8" id="KW-1185">Reference proteome</keyword>
<comment type="subcellular location">
    <subcellularLocation>
        <location evidence="6">Cell membrane</location>
        <topology evidence="6">Multi-pass membrane protein</topology>
    </subcellularLocation>
    <subcellularLocation>
        <location evidence="1">Membrane</location>
        <topology evidence="1">Multi-pass membrane protein</topology>
    </subcellularLocation>
</comment>
<dbReference type="InterPro" id="IPR051598">
    <property type="entry name" value="TSUP/Inactive_protease-like"/>
</dbReference>
<keyword evidence="5 6" id="KW-0472">Membrane</keyword>
<evidence type="ECO:0000256" key="2">
    <source>
        <dbReference type="ARBA" id="ARBA00009142"/>
    </source>
</evidence>
<evidence type="ECO:0000256" key="6">
    <source>
        <dbReference type="RuleBase" id="RU363041"/>
    </source>
</evidence>
<evidence type="ECO:0000313" key="8">
    <source>
        <dbReference type="Proteomes" id="UP001500604"/>
    </source>
</evidence>
<feature type="transmembrane region" description="Helical" evidence="6">
    <location>
        <begin position="115"/>
        <end position="144"/>
    </location>
</feature>
<feature type="transmembrane region" description="Helical" evidence="6">
    <location>
        <begin position="73"/>
        <end position="94"/>
    </location>
</feature>
<name>A0ABP8V7G7_9GAMM</name>
<keyword evidence="3 6" id="KW-0812">Transmembrane</keyword>
<dbReference type="Proteomes" id="UP001500604">
    <property type="component" value="Unassembled WGS sequence"/>
</dbReference>
<keyword evidence="6" id="KW-1003">Cell membrane</keyword>
<dbReference type="InterPro" id="IPR002781">
    <property type="entry name" value="TM_pro_TauE-like"/>
</dbReference>
<protein>
    <recommendedName>
        <fullName evidence="6">Probable membrane transporter protein</fullName>
    </recommendedName>
</protein>
<evidence type="ECO:0000256" key="4">
    <source>
        <dbReference type="ARBA" id="ARBA00022989"/>
    </source>
</evidence>
<feature type="transmembrane region" description="Helical" evidence="6">
    <location>
        <begin position="207"/>
        <end position="225"/>
    </location>
</feature>
<evidence type="ECO:0000256" key="1">
    <source>
        <dbReference type="ARBA" id="ARBA00004141"/>
    </source>
</evidence>
<dbReference type="EMBL" id="BAABFL010000454">
    <property type="protein sequence ID" value="GAA4651499.1"/>
    <property type="molecule type" value="Genomic_DNA"/>
</dbReference>
<feature type="transmembrane region" description="Helical" evidence="6">
    <location>
        <begin position="179"/>
        <end position="195"/>
    </location>
</feature>
<comment type="caution">
    <text evidence="7">The sequence shown here is derived from an EMBL/GenBank/DDBJ whole genome shotgun (WGS) entry which is preliminary data.</text>
</comment>
<proteinExistence type="inferred from homology"/>
<gene>
    <name evidence="7" type="ORF">GCM10023116_37830</name>
</gene>
<sequence>MTPLLLLFGFPAPVAIGTDLMYASITKAGGVLAHHRQKSISWTVVKRMAAGSLPAAGLTIVVLDQFFTGSDSYTHVLTVSLGFMLILSSIVLLSRKQLLRHAPVLSDRGATFFTVIMGILLGVFVTLSSVGAGALGTAILILLYPVMSATRIVGTDLAHAVPLTLAGGLGHLYLGNVDFQLLGALLIGSLPAIYLGTRVGHKLPDVFLQRVLSLLLLGLGIKYTLF</sequence>
<comment type="similarity">
    <text evidence="2 6">Belongs to the 4-toluene sulfonate uptake permease (TSUP) (TC 2.A.102) family.</text>
</comment>
<dbReference type="PANTHER" id="PTHR43701:SF2">
    <property type="entry name" value="MEMBRANE TRANSPORTER PROTEIN YJNA-RELATED"/>
    <property type="match status" value="1"/>
</dbReference>
<organism evidence="7 8">
    <name type="scientific">Kistimonas scapharcae</name>
    <dbReference type="NCBI Taxonomy" id="1036133"/>
    <lineage>
        <taxon>Bacteria</taxon>
        <taxon>Pseudomonadati</taxon>
        <taxon>Pseudomonadota</taxon>
        <taxon>Gammaproteobacteria</taxon>
        <taxon>Oceanospirillales</taxon>
        <taxon>Endozoicomonadaceae</taxon>
        <taxon>Kistimonas</taxon>
    </lineage>
</organism>
<evidence type="ECO:0000256" key="5">
    <source>
        <dbReference type="ARBA" id="ARBA00023136"/>
    </source>
</evidence>
<keyword evidence="4 6" id="KW-1133">Transmembrane helix</keyword>